<reference evidence="21 22" key="1">
    <citation type="journal article" date="2005" name="Nucleic Acids Res.">
        <title>Genomic blueprint of Hahella chejuensis, a marine microbe producing an algicidal agent.</title>
        <authorList>
            <person name="Jeong H."/>
            <person name="Yim J.H."/>
            <person name="Lee C."/>
            <person name="Choi S.-H."/>
            <person name="Park Y.K."/>
            <person name="Yoon S.H."/>
            <person name="Hur C.-G."/>
            <person name="Kang H.-Y."/>
            <person name="Kim D."/>
            <person name="Lee H.H."/>
            <person name="Park K.H."/>
            <person name="Park S.-H."/>
            <person name="Park H.-S."/>
            <person name="Lee H.K."/>
            <person name="Oh T.K."/>
            <person name="Kim J.F."/>
        </authorList>
    </citation>
    <scope>NUCLEOTIDE SEQUENCE [LARGE SCALE GENOMIC DNA]</scope>
    <source>
        <strain evidence="21 22">KCTC 2396</strain>
    </source>
</reference>
<dbReference type="InterPro" id="IPR003594">
    <property type="entry name" value="HATPase_dom"/>
</dbReference>
<evidence type="ECO:0000256" key="3">
    <source>
        <dbReference type="ARBA" id="ARBA00012438"/>
    </source>
</evidence>
<name>Q2SNM1_HAHCH</name>
<keyword evidence="7" id="KW-0812">Transmembrane</keyword>
<dbReference type="InterPro" id="IPR008207">
    <property type="entry name" value="Sig_transdc_His_kin_Hpt_dom"/>
</dbReference>
<dbReference type="Pfam" id="PF00072">
    <property type="entry name" value="Response_reg"/>
    <property type="match status" value="1"/>
</dbReference>
<dbReference type="RefSeq" id="WP_011394828.1">
    <property type="nucleotide sequence ID" value="NC_007645.1"/>
</dbReference>
<evidence type="ECO:0000256" key="10">
    <source>
        <dbReference type="ARBA" id="ARBA00022840"/>
    </source>
</evidence>
<dbReference type="FunFam" id="1.10.287.130:FF:000002">
    <property type="entry name" value="Two-component osmosensing histidine kinase"/>
    <property type="match status" value="1"/>
</dbReference>
<dbReference type="SUPFAM" id="SSF47226">
    <property type="entry name" value="Histidine-containing phosphotransfer domain, HPT domain"/>
    <property type="match status" value="1"/>
</dbReference>
<organism evidence="21 22">
    <name type="scientific">Hahella chejuensis (strain KCTC 2396)</name>
    <dbReference type="NCBI Taxonomy" id="349521"/>
    <lineage>
        <taxon>Bacteria</taxon>
        <taxon>Pseudomonadati</taxon>
        <taxon>Pseudomonadota</taxon>
        <taxon>Gammaproteobacteria</taxon>
        <taxon>Oceanospirillales</taxon>
        <taxon>Hahellaceae</taxon>
        <taxon>Hahella</taxon>
    </lineage>
</organism>
<dbReference type="GO" id="GO:0005524">
    <property type="term" value="F:ATP binding"/>
    <property type="evidence" value="ECO:0007669"/>
    <property type="project" value="UniProtKB-KW"/>
</dbReference>
<keyword evidence="9 21" id="KW-0418">Kinase</keyword>
<dbReference type="Gene3D" id="3.40.50.2300">
    <property type="match status" value="1"/>
</dbReference>
<evidence type="ECO:0000256" key="7">
    <source>
        <dbReference type="ARBA" id="ARBA00022692"/>
    </source>
</evidence>
<keyword evidence="11" id="KW-1133">Transmembrane helix</keyword>
<accession>Q2SNM1</accession>
<evidence type="ECO:0000256" key="4">
    <source>
        <dbReference type="ARBA" id="ARBA00022475"/>
    </source>
</evidence>
<comment type="subcellular location">
    <subcellularLocation>
        <location evidence="2">Cell membrane</location>
        <topology evidence="2">Multi-pass membrane protein</topology>
    </subcellularLocation>
</comment>
<keyword evidence="22" id="KW-1185">Reference proteome</keyword>
<dbReference type="SMART" id="SM00388">
    <property type="entry name" value="HisKA"/>
    <property type="match status" value="1"/>
</dbReference>
<dbReference type="PROSITE" id="PS50109">
    <property type="entry name" value="HIS_KIN"/>
    <property type="match status" value="1"/>
</dbReference>
<evidence type="ECO:0000256" key="11">
    <source>
        <dbReference type="ARBA" id="ARBA00022989"/>
    </source>
</evidence>
<feature type="domain" description="Histidine kinase" evidence="18">
    <location>
        <begin position="228"/>
        <end position="452"/>
    </location>
</feature>
<dbReference type="SUPFAM" id="SSF47384">
    <property type="entry name" value="Homodimeric domain of signal transducing histidine kinase"/>
    <property type="match status" value="1"/>
</dbReference>
<dbReference type="KEGG" id="hch:HCH_00861"/>
<keyword evidence="12" id="KW-0902">Two-component regulatory system</keyword>
<evidence type="ECO:0000256" key="6">
    <source>
        <dbReference type="ARBA" id="ARBA00022679"/>
    </source>
</evidence>
<dbReference type="Pfam" id="PF02518">
    <property type="entry name" value="HATPase_c"/>
    <property type="match status" value="1"/>
</dbReference>
<dbReference type="eggNOG" id="COG2205">
    <property type="taxonomic scope" value="Bacteria"/>
</dbReference>
<dbReference type="InterPro" id="IPR003661">
    <property type="entry name" value="HisK_dim/P_dom"/>
</dbReference>
<dbReference type="InterPro" id="IPR011006">
    <property type="entry name" value="CheY-like_superfamily"/>
</dbReference>
<dbReference type="SUPFAM" id="SSF52172">
    <property type="entry name" value="CheY-like"/>
    <property type="match status" value="1"/>
</dbReference>
<dbReference type="GO" id="GO:0000155">
    <property type="term" value="F:phosphorelay sensor kinase activity"/>
    <property type="evidence" value="ECO:0007669"/>
    <property type="project" value="InterPro"/>
</dbReference>
<dbReference type="CDD" id="cd16922">
    <property type="entry name" value="HATPase_EvgS-ArcB-TorS-like"/>
    <property type="match status" value="1"/>
</dbReference>
<dbReference type="Proteomes" id="UP000000238">
    <property type="component" value="Chromosome"/>
</dbReference>
<dbReference type="GO" id="GO:0005886">
    <property type="term" value="C:plasma membrane"/>
    <property type="evidence" value="ECO:0007669"/>
    <property type="project" value="UniProtKB-SubCell"/>
</dbReference>
<dbReference type="eggNOG" id="COG2198">
    <property type="taxonomic scope" value="Bacteria"/>
</dbReference>
<protein>
    <recommendedName>
        <fullName evidence="15">Sensory/regulatory protein RpfC</fullName>
        <ecNumber evidence="3">2.7.13.3</ecNumber>
    </recommendedName>
</protein>
<dbReference type="InterPro" id="IPR036890">
    <property type="entry name" value="HATPase_C_sf"/>
</dbReference>
<evidence type="ECO:0000256" key="16">
    <source>
        <dbReference type="PROSITE-ProRule" id="PRU00110"/>
    </source>
</evidence>
<evidence type="ECO:0000256" key="1">
    <source>
        <dbReference type="ARBA" id="ARBA00000085"/>
    </source>
</evidence>
<dbReference type="InterPro" id="IPR036641">
    <property type="entry name" value="HPT_dom_sf"/>
</dbReference>
<evidence type="ECO:0000256" key="14">
    <source>
        <dbReference type="ARBA" id="ARBA00064003"/>
    </source>
</evidence>
<dbReference type="InterPro" id="IPR005467">
    <property type="entry name" value="His_kinase_dom"/>
</dbReference>
<keyword evidence="4" id="KW-1003">Cell membrane</keyword>
<dbReference type="OrthoDB" id="6724607at2"/>
<evidence type="ECO:0000313" key="22">
    <source>
        <dbReference type="Proteomes" id="UP000000238"/>
    </source>
</evidence>
<keyword evidence="10" id="KW-0067">ATP-binding</keyword>
<dbReference type="InterPro" id="IPR004358">
    <property type="entry name" value="Sig_transdc_His_kin-like_C"/>
</dbReference>
<dbReference type="PROSITE" id="PS50110">
    <property type="entry name" value="RESPONSE_REGULATORY"/>
    <property type="match status" value="1"/>
</dbReference>
<dbReference type="InterPro" id="IPR001789">
    <property type="entry name" value="Sig_transdc_resp-reg_receiver"/>
</dbReference>
<dbReference type="SUPFAM" id="SSF55874">
    <property type="entry name" value="ATPase domain of HSP90 chaperone/DNA topoisomerase II/histidine kinase"/>
    <property type="match status" value="1"/>
</dbReference>
<keyword evidence="6" id="KW-0808">Transferase</keyword>
<dbReference type="CDD" id="cd00088">
    <property type="entry name" value="HPT"/>
    <property type="match status" value="1"/>
</dbReference>
<dbReference type="PROSITE" id="PS50894">
    <property type="entry name" value="HPT"/>
    <property type="match status" value="1"/>
</dbReference>
<keyword evidence="13" id="KW-0472">Membrane</keyword>
<gene>
    <name evidence="21" type="ordered locus">HCH_00861</name>
</gene>
<dbReference type="SMART" id="SM00448">
    <property type="entry name" value="REC"/>
    <property type="match status" value="1"/>
</dbReference>
<dbReference type="STRING" id="349521.HCH_00861"/>
<comment type="catalytic activity">
    <reaction evidence="1">
        <text>ATP + protein L-histidine = ADP + protein N-phospho-L-histidine.</text>
        <dbReference type="EC" id="2.7.13.3"/>
    </reaction>
</comment>
<dbReference type="Gene3D" id="1.20.120.160">
    <property type="entry name" value="HPT domain"/>
    <property type="match status" value="1"/>
</dbReference>
<dbReference type="EC" id="2.7.13.3" evidence="3"/>
<evidence type="ECO:0000256" key="15">
    <source>
        <dbReference type="ARBA" id="ARBA00068150"/>
    </source>
</evidence>
<keyword evidence="8" id="KW-0547">Nucleotide-binding</keyword>
<keyword evidence="5 17" id="KW-0597">Phosphoprotein</keyword>
<dbReference type="eggNOG" id="COG0784">
    <property type="taxonomic scope" value="Bacteria"/>
</dbReference>
<dbReference type="Gene3D" id="1.10.287.130">
    <property type="match status" value="1"/>
</dbReference>
<evidence type="ECO:0000256" key="17">
    <source>
        <dbReference type="PROSITE-ProRule" id="PRU00169"/>
    </source>
</evidence>
<comment type="subunit">
    <text evidence="14">At low DSF concentrations, interacts with RpfF.</text>
</comment>
<dbReference type="CDD" id="cd17546">
    <property type="entry name" value="REC_hyHK_CKI1_RcsC-like"/>
    <property type="match status" value="1"/>
</dbReference>
<dbReference type="InterPro" id="IPR036097">
    <property type="entry name" value="HisK_dim/P_sf"/>
</dbReference>
<dbReference type="Pfam" id="PF01627">
    <property type="entry name" value="Hpt"/>
    <property type="match status" value="1"/>
</dbReference>
<evidence type="ECO:0000256" key="5">
    <source>
        <dbReference type="ARBA" id="ARBA00022553"/>
    </source>
</evidence>
<feature type="modified residue" description="4-aspartylphosphate" evidence="17">
    <location>
        <position position="532"/>
    </location>
</feature>
<proteinExistence type="predicted"/>
<dbReference type="PANTHER" id="PTHR45339">
    <property type="entry name" value="HYBRID SIGNAL TRANSDUCTION HISTIDINE KINASE J"/>
    <property type="match status" value="1"/>
</dbReference>
<dbReference type="Pfam" id="PF00512">
    <property type="entry name" value="HisKA"/>
    <property type="match status" value="1"/>
</dbReference>
<evidence type="ECO:0000259" key="20">
    <source>
        <dbReference type="PROSITE" id="PS50894"/>
    </source>
</evidence>
<evidence type="ECO:0000256" key="2">
    <source>
        <dbReference type="ARBA" id="ARBA00004651"/>
    </source>
</evidence>
<evidence type="ECO:0000256" key="8">
    <source>
        <dbReference type="ARBA" id="ARBA00022741"/>
    </source>
</evidence>
<feature type="domain" description="HPt" evidence="20">
    <location>
        <begin position="646"/>
        <end position="744"/>
    </location>
</feature>
<evidence type="ECO:0000256" key="9">
    <source>
        <dbReference type="ARBA" id="ARBA00022777"/>
    </source>
</evidence>
<dbReference type="EMBL" id="CP000155">
    <property type="protein sequence ID" value="ABC27753.1"/>
    <property type="molecule type" value="Genomic_DNA"/>
</dbReference>
<feature type="modified residue" description="Phosphohistidine" evidence="16">
    <location>
        <position position="685"/>
    </location>
</feature>
<evidence type="ECO:0000256" key="12">
    <source>
        <dbReference type="ARBA" id="ARBA00023012"/>
    </source>
</evidence>
<dbReference type="AlphaFoldDB" id="Q2SNM1"/>
<dbReference type="FunFam" id="3.30.565.10:FF:000010">
    <property type="entry name" value="Sensor histidine kinase RcsC"/>
    <property type="match status" value="1"/>
</dbReference>
<evidence type="ECO:0000256" key="13">
    <source>
        <dbReference type="ARBA" id="ARBA00023136"/>
    </source>
</evidence>
<dbReference type="CDD" id="cd00082">
    <property type="entry name" value="HisKA"/>
    <property type="match status" value="1"/>
</dbReference>
<dbReference type="PRINTS" id="PR00344">
    <property type="entry name" value="BCTRLSENSOR"/>
</dbReference>
<evidence type="ECO:0000259" key="18">
    <source>
        <dbReference type="PROSITE" id="PS50109"/>
    </source>
</evidence>
<dbReference type="Gene3D" id="3.30.565.10">
    <property type="entry name" value="Histidine kinase-like ATPase, C-terminal domain"/>
    <property type="match status" value="1"/>
</dbReference>
<feature type="domain" description="Response regulatory" evidence="19">
    <location>
        <begin position="477"/>
        <end position="599"/>
    </location>
</feature>
<evidence type="ECO:0000313" key="21">
    <source>
        <dbReference type="EMBL" id="ABC27753.1"/>
    </source>
</evidence>
<dbReference type="PANTHER" id="PTHR45339:SF1">
    <property type="entry name" value="HYBRID SIGNAL TRANSDUCTION HISTIDINE KINASE J"/>
    <property type="match status" value="1"/>
</dbReference>
<dbReference type="SMART" id="SM00387">
    <property type="entry name" value="HATPase_c"/>
    <property type="match status" value="1"/>
</dbReference>
<evidence type="ECO:0000259" key="19">
    <source>
        <dbReference type="PROSITE" id="PS50110"/>
    </source>
</evidence>
<dbReference type="HOGENOM" id="CLU_340339_0_0_6"/>
<sequence>MARDTRAERSRVPIAATLAFSLLALALEGVLAVYWFLGLEPRLSEEAQANAQILAYSQGVALADVLTEHAGQPVDRERVERVIDQILLLTDPVSETPFFQSVTLELDYSTLNAPSGILNRTWGVRKCAGCYAAQIELYSRVTDELLGVARFEVSHLFFSKLKRNMQHAFLMDALLTLCLLLIAWVVINILIRKLRAEIDARKQTEKELILAKEQAETASEAKSFFVANVSHEIRTPMNAILGMCYLMQRTDLDARQTDFLNRINVAAKSLLALINDILDFSKIEAGKLKIENRPFSLDGVLQQLAQMEAAKAAEKQLELIFSVSQDVPQRLKGDPDRLGQILLNLVNNAIKFTERGKIVVTVRLYKKEAGDEGPVMLRFSIRDTGVGIAPKNLSRLFAAFSQVDSRLSRRYEGTGLGLAICKQLVQLMGGKIWAKSTPGKGSTFVFTAGFQVDTDEAPPPQEVKEVGPVARPRVSGRVLVVEDNPGNQEVARHLLGDLGLHVDICNNGLQAINRIKDALYRKEGLWDLIFMDIQMPEMDGLQATQLLRKLPGLDKTPVIAMTAMAIAGDKERCLKAGMNDYITKPIDVNQLYRTLKAWMREAPPSKQVEAVESTADKPVRKITENSIELDLPGIDWQQAQARFLGNISLLLHLVVDFIENNSHACARLQDMLDQGDEQGAEHLAHSLKGEAGNLGAEDVYQAAMTLEKEIRLGQVRNESLVMLADALDEMSGSARQAELLLLELESNGEPEPQPQNEDGLVARGALLEILEELEKLISSNNLRARDVAKEVNAYVLSDAAKRENQDLLLNLQKLNFKEALEALRRLRTLIRTDD</sequence>